<evidence type="ECO:0000256" key="1">
    <source>
        <dbReference type="PROSITE-ProRule" id="PRU00339"/>
    </source>
</evidence>
<dbReference type="InterPro" id="IPR019734">
    <property type="entry name" value="TPR_rpt"/>
</dbReference>
<gene>
    <name evidence="2" type="ORF">IPN91_14695</name>
</gene>
<dbReference type="Gene3D" id="3.40.50.2000">
    <property type="entry name" value="Glycogen Phosphorylase B"/>
    <property type="match status" value="1"/>
</dbReference>
<evidence type="ECO:0000313" key="2">
    <source>
        <dbReference type="EMBL" id="MBK8573828.1"/>
    </source>
</evidence>
<sequence>MNPHHVKLLKKAHALERAGKSLEASIAYKAFLDQEPRHPDGWSDLAGQLIRLGQFDAALSACNAALALDPNHLSARINLGIILMRRDQLGESERHLRQALEAAPGRVDAQLFLAECLLNKKNLDGAEQMLKAVQPGGPWAGTYAMLKHLHAELWAILGLALLEVQKFARAEEACRAALRIEPSNLMAKANLGSIQMAQGHLMEAERQIRLLLSEHPADANARLLLITCLARKGDLSLADQEIEKILQQEPDNFVVHKSLTGTYYTLGRWDDYRAEIARYRTVAPTSAYLDYEESFADLIFGDMRRGWQRFEARLNIQKELRLNRRSFEQPAWRGESFAGRTLLLWAEQGLGDTLMFLRYVPLVKAMGGRVIVEAQPPLLDVAATCPGADVIIPKGAPWMPFDLQASLMSLPNLFRTELSTVPAEVPYLGVPEAVPHRQALQACLDQAGDATRIGLVWAGSPGHGRDFERSLPVAFLEPLGALPGVAWFSFQVGNQDIPPLPTLTTLAPLFENFSDTAYALNAMDLLITVDTSVAHLAGAMGIPTFLLLSYQPDYRWMLERSDSPWYPTMRLYRQPAYGDWGSVIRQVFTDLTQEA</sequence>
<feature type="repeat" description="TPR" evidence="1">
    <location>
        <begin position="151"/>
        <end position="184"/>
    </location>
</feature>
<dbReference type="InterPro" id="IPR011990">
    <property type="entry name" value="TPR-like_helical_dom_sf"/>
</dbReference>
<dbReference type="SUPFAM" id="SSF53756">
    <property type="entry name" value="UDP-Glycosyltransferase/glycogen phosphorylase"/>
    <property type="match status" value="1"/>
</dbReference>
<evidence type="ECO:0000313" key="3">
    <source>
        <dbReference type="Proteomes" id="UP000709959"/>
    </source>
</evidence>
<accession>A0A936K6J4</accession>
<dbReference type="Gene3D" id="1.25.40.10">
    <property type="entry name" value="Tetratricopeptide repeat domain"/>
    <property type="match status" value="2"/>
</dbReference>
<dbReference type="SUPFAM" id="SSF48452">
    <property type="entry name" value="TPR-like"/>
    <property type="match status" value="1"/>
</dbReference>
<proteinExistence type="predicted"/>
<dbReference type="AlphaFoldDB" id="A0A936K6J4"/>
<dbReference type="SMART" id="SM00028">
    <property type="entry name" value="TPR"/>
    <property type="match status" value="6"/>
</dbReference>
<dbReference type="Proteomes" id="UP000709959">
    <property type="component" value="Unassembled WGS sequence"/>
</dbReference>
<protein>
    <submittedName>
        <fullName evidence="2">Tetratricopeptide repeat protein</fullName>
    </submittedName>
</protein>
<feature type="repeat" description="TPR" evidence="1">
    <location>
        <begin position="39"/>
        <end position="72"/>
    </location>
</feature>
<dbReference type="PANTHER" id="PTHR44809:SF1">
    <property type="entry name" value="PROTEIN O-MANNOSYL-TRANSFERASE TMTC1"/>
    <property type="match status" value="1"/>
</dbReference>
<dbReference type="InterPro" id="IPR052943">
    <property type="entry name" value="TMTC_O-mannosyl-trnsfr"/>
</dbReference>
<keyword evidence="1" id="KW-0802">TPR repeat</keyword>
<reference evidence="2 3" key="1">
    <citation type="submission" date="2020-10" db="EMBL/GenBank/DDBJ databases">
        <title>Connecting structure to function with the recovery of over 1000 high-quality activated sludge metagenome-assembled genomes encoding full-length rRNA genes using long-read sequencing.</title>
        <authorList>
            <person name="Singleton C.M."/>
            <person name="Petriglieri F."/>
            <person name="Kristensen J.M."/>
            <person name="Kirkegaard R.H."/>
            <person name="Michaelsen T.Y."/>
            <person name="Andersen M.H."/>
            <person name="Karst S.M."/>
            <person name="Dueholm M.S."/>
            <person name="Nielsen P.H."/>
            <person name="Albertsen M."/>
        </authorList>
    </citation>
    <scope>NUCLEOTIDE SEQUENCE [LARGE SCALE GENOMIC DNA]</scope>
    <source>
        <strain evidence="2">OdNE_18-Q3-R46-58_MAXAC.008</strain>
    </source>
</reference>
<comment type="caution">
    <text evidence="2">The sequence shown here is derived from an EMBL/GenBank/DDBJ whole genome shotgun (WGS) entry which is preliminary data.</text>
</comment>
<organism evidence="2 3">
    <name type="scientific">Candidatus Geothrix odensensis</name>
    <dbReference type="NCBI Taxonomy" id="2954440"/>
    <lineage>
        <taxon>Bacteria</taxon>
        <taxon>Pseudomonadati</taxon>
        <taxon>Acidobacteriota</taxon>
        <taxon>Holophagae</taxon>
        <taxon>Holophagales</taxon>
        <taxon>Holophagaceae</taxon>
        <taxon>Geothrix</taxon>
    </lineage>
</organism>
<dbReference type="PROSITE" id="PS50005">
    <property type="entry name" value="TPR"/>
    <property type="match status" value="2"/>
</dbReference>
<dbReference type="Pfam" id="PF14559">
    <property type="entry name" value="TPR_19"/>
    <property type="match status" value="2"/>
</dbReference>
<dbReference type="EMBL" id="JADKCH010000032">
    <property type="protein sequence ID" value="MBK8573828.1"/>
    <property type="molecule type" value="Genomic_DNA"/>
</dbReference>
<name>A0A936K6J4_9BACT</name>
<dbReference type="Pfam" id="PF13432">
    <property type="entry name" value="TPR_16"/>
    <property type="match status" value="1"/>
</dbReference>
<dbReference type="PANTHER" id="PTHR44809">
    <property type="match status" value="1"/>
</dbReference>